<dbReference type="GO" id="GO:0046872">
    <property type="term" value="F:metal ion binding"/>
    <property type="evidence" value="ECO:0007669"/>
    <property type="project" value="UniProtKB-KW"/>
</dbReference>
<gene>
    <name evidence="11" type="ORF">K469DRAFT_765231</name>
</gene>
<sequence>MHAPLLLSLAIGLLTRTVRSTPIKNFESKCTSFASDLSISKYSDFKVTIAEYLPAESVLNVTAEGRDASCAFGGYNDPPPIPVNLCRLGLTVATSSSSEVILETWLPEKSTGRFLSAGNGGSAGCIQYPDLAYGVSYGFATVATNNGHNGTSSAAFFQAPEILEDFVGRALYTGVIVGKDVTKQFYAEDSCKSYYIGCSAGGRQGWKAAQTYPELFDGIIAGAPAFAWTGSLAFLGRALTDLGSNTSESWIDAEHFAALQSEVLKQCDGLDGAIDGILEDTRQCHFDITPLLCAKNFTGACFNQVQANIVDKLFSPFIVDGQVIHSGLSHGYESAFISVLTGPLAEPGLQEWFANVVYENRNWTLANFSINDVRTAIALNPYNIETIDSDISAFRDLGGKILHWHGQADELLAVGNSDRYYDAVKTTLNATSTELDDFYRYFRVSGVNHCFGGPGANALGQLGFAARASDSPEDSMLSRIVEWVENGAAPEFVRGTKFVNDTPALGVEFSRKHCKHPAVNVYRGTGNGTDEEGWTCVE</sequence>
<evidence type="ECO:0000256" key="8">
    <source>
        <dbReference type="ARBA" id="ARBA00023157"/>
    </source>
</evidence>
<comment type="catalytic activity">
    <reaction evidence="9">
        <text>feruloyl-polysaccharide + H2O = ferulate + polysaccharide.</text>
        <dbReference type="EC" id="3.1.1.73"/>
    </reaction>
</comment>
<evidence type="ECO:0000256" key="4">
    <source>
        <dbReference type="ARBA" id="ARBA00022723"/>
    </source>
</evidence>
<keyword evidence="8" id="KW-1015">Disulfide bond</keyword>
<protein>
    <recommendedName>
        <fullName evidence="10">Carboxylic ester hydrolase</fullName>
        <ecNumber evidence="10">3.1.1.-</ecNumber>
    </recommendedName>
</protein>
<keyword evidence="4" id="KW-0479">Metal-binding</keyword>
<feature type="chain" id="PRO_5025710146" description="Carboxylic ester hydrolase" evidence="10">
    <location>
        <begin position="21"/>
        <end position="538"/>
    </location>
</feature>
<dbReference type="InterPro" id="IPR029058">
    <property type="entry name" value="AB_hydrolase_fold"/>
</dbReference>
<evidence type="ECO:0000256" key="5">
    <source>
        <dbReference type="ARBA" id="ARBA00022729"/>
    </source>
</evidence>
<evidence type="ECO:0000256" key="9">
    <source>
        <dbReference type="ARBA" id="ARBA00034075"/>
    </source>
</evidence>
<evidence type="ECO:0000313" key="12">
    <source>
        <dbReference type="Proteomes" id="UP000800200"/>
    </source>
</evidence>
<dbReference type="PANTHER" id="PTHR33938:SF15">
    <property type="entry name" value="FERULOYL ESTERASE B-RELATED"/>
    <property type="match status" value="1"/>
</dbReference>
<keyword evidence="7" id="KW-0106">Calcium</keyword>
<name>A0A6A6DBR5_9PEZI</name>
<comment type="similarity">
    <text evidence="1 10">Belongs to the tannase family.</text>
</comment>
<dbReference type="GO" id="GO:0030600">
    <property type="term" value="F:feruloyl esterase activity"/>
    <property type="evidence" value="ECO:0007669"/>
    <property type="project" value="UniProtKB-EC"/>
</dbReference>
<keyword evidence="5 10" id="KW-0732">Signal</keyword>
<evidence type="ECO:0000256" key="1">
    <source>
        <dbReference type="ARBA" id="ARBA00006249"/>
    </source>
</evidence>
<evidence type="ECO:0000256" key="10">
    <source>
        <dbReference type="RuleBase" id="RU361238"/>
    </source>
</evidence>
<dbReference type="Pfam" id="PF07519">
    <property type="entry name" value="Tannase"/>
    <property type="match status" value="1"/>
</dbReference>
<evidence type="ECO:0000256" key="3">
    <source>
        <dbReference type="ARBA" id="ARBA00022651"/>
    </source>
</evidence>
<dbReference type="OrthoDB" id="3039123at2759"/>
<reference evidence="11" key="1">
    <citation type="journal article" date="2020" name="Stud. Mycol.">
        <title>101 Dothideomycetes genomes: a test case for predicting lifestyles and emergence of pathogens.</title>
        <authorList>
            <person name="Haridas S."/>
            <person name="Albert R."/>
            <person name="Binder M."/>
            <person name="Bloem J."/>
            <person name="Labutti K."/>
            <person name="Salamov A."/>
            <person name="Andreopoulos B."/>
            <person name="Baker S."/>
            <person name="Barry K."/>
            <person name="Bills G."/>
            <person name="Bluhm B."/>
            <person name="Cannon C."/>
            <person name="Castanera R."/>
            <person name="Culley D."/>
            <person name="Daum C."/>
            <person name="Ezra D."/>
            <person name="Gonzalez J."/>
            <person name="Henrissat B."/>
            <person name="Kuo A."/>
            <person name="Liang C."/>
            <person name="Lipzen A."/>
            <person name="Lutzoni F."/>
            <person name="Magnuson J."/>
            <person name="Mondo S."/>
            <person name="Nolan M."/>
            <person name="Ohm R."/>
            <person name="Pangilinan J."/>
            <person name="Park H.-J."/>
            <person name="Ramirez L."/>
            <person name="Alfaro M."/>
            <person name="Sun H."/>
            <person name="Tritt A."/>
            <person name="Yoshinaga Y."/>
            <person name="Zwiers L.-H."/>
            <person name="Turgeon B."/>
            <person name="Goodwin S."/>
            <person name="Spatafora J."/>
            <person name="Crous P."/>
            <person name="Grigoriev I."/>
        </authorList>
    </citation>
    <scope>NUCLEOTIDE SEQUENCE</scope>
    <source>
        <strain evidence="11">CBS 207.26</strain>
    </source>
</reference>
<dbReference type="EMBL" id="ML994734">
    <property type="protein sequence ID" value="KAF2175400.1"/>
    <property type="molecule type" value="Genomic_DNA"/>
</dbReference>
<keyword evidence="6 10" id="KW-0378">Hydrolase</keyword>
<dbReference type="InterPro" id="IPR011118">
    <property type="entry name" value="Tannase/feruloyl_esterase"/>
</dbReference>
<dbReference type="GO" id="GO:0045493">
    <property type="term" value="P:xylan catabolic process"/>
    <property type="evidence" value="ECO:0007669"/>
    <property type="project" value="UniProtKB-KW"/>
</dbReference>
<dbReference type="SUPFAM" id="SSF53474">
    <property type="entry name" value="alpha/beta-Hydrolases"/>
    <property type="match status" value="1"/>
</dbReference>
<accession>A0A6A6DBR5</accession>
<dbReference type="EC" id="3.1.1.-" evidence="10"/>
<keyword evidence="12" id="KW-1185">Reference proteome</keyword>
<proteinExistence type="inferred from homology"/>
<keyword evidence="3" id="KW-0624">Polysaccharide degradation</keyword>
<keyword evidence="3" id="KW-0858">Xylan degradation</keyword>
<evidence type="ECO:0000256" key="2">
    <source>
        <dbReference type="ARBA" id="ARBA00022487"/>
    </source>
</evidence>
<keyword evidence="3" id="KW-0119">Carbohydrate metabolism</keyword>
<dbReference type="Proteomes" id="UP000800200">
    <property type="component" value="Unassembled WGS sequence"/>
</dbReference>
<evidence type="ECO:0000313" key="11">
    <source>
        <dbReference type="EMBL" id="KAF2175400.1"/>
    </source>
</evidence>
<feature type="signal peptide" evidence="10">
    <location>
        <begin position="1"/>
        <end position="20"/>
    </location>
</feature>
<evidence type="ECO:0000256" key="6">
    <source>
        <dbReference type="ARBA" id="ARBA00022801"/>
    </source>
</evidence>
<dbReference type="AlphaFoldDB" id="A0A6A6DBR5"/>
<dbReference type="Gene3D" id="3.40.50.1820">
    <property type="entry name" value="alpha/beta hydrolase"/>
    <property type="match status" value="1"/>
</dbReference>
<organism evidence="11 12">
    <name type="scientific">Zopfia rhizophila CBS 207.26</name>
    <dbReference type="NCBI Taxonomy" id="1314779"/>
    <lineage>
        <taxon>Eukaryota</taxon>
        <taxon>Fungi</taxon>
        <taxon>Dikarya</taxon>
        <taxon>Ascomycota</taxon>
        <taxon>Pezizomycotina</taxon>
        <taxon>Dothideomycetes</taxon>
        <taxon>Dothideomycetes incertae sedis</taxon>
        <taxon>Zopfiaceae</taxon>
        <taxon>Zopfia</taxon>
    </lineage>
</organism>
<dbReference type="PANTHER" id="PTHR33938">
    <property type="entry name" value="FERULOYL ESTERASE B-RELATED"/>
    <property type="match status" value="1"/>
</dbReference>
<keyword evidence="2" id="KW-0719">Serine esterase</keyword>
<evidence type="ECO:0000256" key="7">
    <source>
        <dbReference type="ARBA" id="ARBA00022837"/>
    </source>
</evidence>